<dbReference type="STRING" id="52694.ACWI_27540"/>
<dbReference type="Proteomes" id="UP000176244">
    <property type="component" value="Unassembled WGS sequence"/>
</dbReference>
<sequence length="311" mass="35360">MIRFTSGSVFKAISLCKTGRRYSDDLIASTLFPETYTTNYIAHVKNCTKNLPDEISQFMKENQQTDIAEILYNNVNEVFSKMISTEKQPYLIAALQQILEDDSNLSDTVQIGFDSKYTKKRMISATSISPVEFIANVLFCVCSQQNNPEGKDGIAAIDVTYIDNVKDRASKITFLAWVAPLLKEAEHISSPTISGDDYQIIYEKPEGEQTVVIYERFTHSWRIKNTGLVEWSNRFIILTNSDSTRIKQLEQPILISDLKPGENTTIIARFDARYFEGKHKLELDIQTEDGISCFPNKTDDLSFEVTVKNNL</sequence>
<organism evidence="1 3">
    <name type="scientific">Acetobacterium wieringae</name>
    <dbReference type="NCBI Taxonomy" id="52694"/>
    <lineage>
        <taxon>Bacteria</taxon>
        <taxon>Bacillati</taxon>
        <taxon>Bacillota</taxon>
        <taxon>Clostridia</taxon>
        <taxon>Eubacteriales</taxon>
        <taxon>Eubacteriaceae</taxon>
        <taxon>Acetobacterium</taxon>
    </lineage>
</organism>
<dbReference type="RefSeq" id="WP_070372023.1">
    <property type="nucleotide sequence ID" value="NZ_CABIIK010000043.1"/>
</dbReference>
<dbReference type="OrthoDB" id="166850at2"/>
<accession>A0A1F2PDZ9</accession>
<dbReference type="Gene3D" id="2.60.40.10">
    <property type="entry name" value="Immunoglobulins"/>
    <property type="match status" value="1"/>
</dbReference>
<evidence type="ECO:0000313" key="2">
    <source>
        <dbReference type="EMBL" id="UYO64289.1"/>
    </source>
</evidence>
<reference evidence="1 3" key="1">
    <citation type="submission" date="2015-09" db="EMBL/GenBank/DDBJ databases">
        <title>Genome sequence of Acetobacterium wieringae DSM 1911.</title>
        <authorList>
            <person name="Poehlein A."/>
            <person name="Bengelsdorf F.R."/>
            <person name="Schiel-Bengelsdorf B."/>
            <person name="Duerre P."/>
            <person name="Daniel R."/>
        </authorList>
    </citation>
    <scope>NUCLEOTIDE SEQUENCE [LARGE SCALE GENOMIC DNA]</scope>
    <source>
        <strain evidence="1 3">DSM 1911</strain>
    </source>
</reference>
<name>A0A1F2PDZ9_9FIRM</name>
<protein>
    <recommendedName>
        <fullName evidence="5">Next to BRCA1 central domain-containing protein</fullName>
    </recommendedName>
</protein>
<evidence type="ECO:0000313" key="3">
    <source>
        <dbReference type="Proteomes" id="UP000176244"/>
    </source>
</evidence>
<evidence type="ECO:0008006" key="5">
    <source>
        <dbReference type="Google" id="ProtNLM"/>
    </source>
</evidence>
<keyword evidence="4" id="KW-1185">Reference proteome</keyword>
<dbReference type="EMBL" id="LKEU01000037">
    <property type="protein sequence ID" value="OFV69617.1"/>
    <property type="molecule type" value="Genomic_DNA"/>
</dbReference>
<evidence type="ECO:0000313" key="4">
    <source>
        <dbReference type="Proteomes" id="UP001163550"/>
    </source>
</evidence>
<reference evidence="2" key="2">
    <citation type="submission" date="2021-11" db="EMBL/GenBank/DDBJ databases">
        <title>Isoprene-degrading acetogen.</title>
        <authorList>
            <person name="Yang Y."/>
            <person name="Jin H."/>
            <person name="Yan J."/>
        </authorList>
    </citation>
    <scope>NUCLEOTIDE SEQUENCE</scope>
    <source>
        <strain evidence="2">Berkeley</strain>
    </source>
</reference>
<dbReference type="AlphaFoldDB" id="A0A1F2PDZ9"/>
<dbReference type="Proteomes" id="UP001163550">
    <property type="component" value="Chromosome"/>
</dbReference>
<proteinExistence type="predicted"/>
<evidence type="ECO:0000313" key="1">
    <source>
        <dbReference type="EMBL" id="OFV69617.1"/>
    </source>
</evidence>
<dbReference type="EMBL" id="CP087994">
    <property type="protein sequence ID" value="UYO64289.1"/>
    <property type="molecule type" value="Genomic_DNA"/>
</dbReference>
<dbReference type="InterPro" id="IPR013783">
    <property type="entry name" value="Ig-like_fold"/>
</dbReference>
<gene>
    <name evidence="1" type="ORF">ACWI_27540</name>
    <name evidence="2" type="ORF">LNN31_07685</name>
</gene>